<name>A0A8H3C0G4_9AGAM</name>
<feature type="region of interest" description="Disordered" evidence="1">
    <location>
        <begin position="76"/>
        <end position="113"/>
    </location>
</feature>
<sequence length="113" mass="12302">MPELENLDFADDPLPTHGAADGQRMEWPKENTSMEEMLALAEAKKAELGASALAKPHEENSVPKLPWVGAVASSVNPAETAVRHEQRIGNPPQKRKDLVSGPEGGQKKKRKMP</sequence>
<proteinExistence type="predicted"/>
<dbReference type="AlphaFoldDB" id="A0A8H3C0G4"/>
<accession>A0A8H3C0G4</accession>
<dbReference type="Proteomes" id="UP000663850">
    <property type="component" value="Unassembled WGS sequence"/>
</dbReference>
<protein>
    <submittedName>
        <fullName evidence="2">Uncharacterized protein</fullName>
    </submittedName>
</protein>
<feature type="compositionally biased region" description="Acidic residues" evidence="1">
    <location>
        <begin position="1"/>
        <end position="11"/>
    </location>
</feature>
<evidence type="ECO:0000313" key="2">
    <source>
        <dbReference type="EMBL" id="CAE6468453.1"/>
    </source>
</evidence>
<evidence type="ECO:0000313" key="3">
    <source>
        <dbReference type="Proteomes" id="UP000663850"/>
    </source>
</evidence>
<reference evidence="2" key="1">
    <citation type="submission" date="2021-01" db="EMBL/GenBank/DDBJ databases">
        <authorList>
            <person name="Kaushik A."/>
        </authorList>
    </citation>
    <scope>NUCLEOTIDE SEQUENCE</scope>
    <source>
        <strain evidence="2">Type strain: AG8-Rh-89/</strain>
    </source>
</reference>
<organism evidence="2 3">
    <name type="scientific">Rhizoctonia solani</name>
    <dbReference type="NCBI Taxonomy" id="456999"/>
    <lineage>
        <taxon>Eukaryota</taxon>
        <taxon>Fungi</taxon>
        <taxon>Dikarya</taxon>
        <taxon>Basidiomycota</taxon>
        <taxon>Agaricomycotina</taxon>
        <taxon>Agaricomycetes</taxon>
        <taxon>Cantharellales</taxon>
        <taxon>Ceratobasidiaceae</taxon>
        <taxon>Rhizoctonia</taxon>
    </lineage>
</organism>
<feature type="region of interest" description="Disordered" evidence="1">
    <location>
        <begin position="1"/>
        <end position="28"/>
    </location>
</feature>
<comment type="caution">
    <text evidence="2">The sequence shown here is derived from an EMBL/GenBank/DDBJ whole genome shotgun (WGS) entry which is preliminary data.</text>
</comment>
<gene>
    <name evidence="2" type="ORF">RDB_LOCUS58722</name>
</gene>
<evidence type="ECO:0000256" key="1">
    <source>
        <dbReference type="SAM" id="MobiDB-lite"/>
    </source>
</evidence>
<dbReference type="EMBL" id="CAJMWZ010003067">
    <property type="protein sequence ID" value="CAE6468453.1"/>
    <property type="molecule type" value="Genomic_DNA"/>
</dbReference>